<dbReference type="SMART" id="SM00487">
    <property type="entry name" value="DEXDc"/>
    <property type="match status" value="1"/>
</dbReference>
<dbReference type="AlphaFoldDB" id="A0AAJ7SGW5"/>
<keyword evidence="4 6" id="KW-0067">ATP-binding</keyword>
<evidence type="ECO:0000313" key="11">
    <source>
        <dbReference type="Proteomes" id="UP000694867"/>
    </source>
</evidence>
<name>A0AAJ7SGW5_9ACAR</name>
<organism evidence="11 12">
    <name type="scientific">Galendromus occidentalis</name>
    <name type="common">western predatory mite</name>
    <dbReference type="NCBI Taxonomy" id="34638"/>
    <lineage>
        <taxon>Eukaryota</taxon>
        <taxon>Metazoa</taxon>
        <taxon>Ecdysozoa</taxon>
        <taxon>Arthropoda</taxon>
        <taxon>Chelicerata</taxon>
        <taxon>Arachnida</taxon>
        <taxon>Acari</taxon>
        <taxon>Parasitiformes</taxon>
        <taxon>Mesostigmata</taxon>
        <taxon>Gamasina</taxon>
        <taxon>Phytoseioidea</taxon>
        <taxon>Phytoseiidae</taxon>
        <taxon>Typhlodrominae</taxon>
        <taxon>Galendromus</taxon>
    </lineage>
</organism>
<dbReference type="InterPro" id="IPR000629">
    <property type="entry name" value="RNA-helicase_DEAD-box_CS"/>
</dbReference>
<comment type="domain">
    <text evidence="7">The Q motif is unique to and characteristic of the DEAD box family of RNA helicases and controls ATP binding and hydrolysis.</text>
</comment>
<comment type="function">
    <text evidence="7">RNA helicase.</text>
</comment>
<protein>
    <recommendedName>
        <fullName evidence="7">ATP-dependent RNA helicase</fullName>
        <ecNumber evidence="7">3.6.4.13</ecNumber>
    </recommendedName>
</protein>
<keyword evidence="5 7" id="KW-0694">RNA-binding</keyword>
<comment type="similarity">
    <text evidence="6">Belongs to the DEAD box helicase family.</text>
</comment>
<evidence type="ECO:0000256" key="8">
    <source>
        <dbReference type="SAM" id="MobiDB-lite"/>
    </source>
</evidence>
<dbReference type="GO" id="GO:0003724">
    <property type="term" value="F:RNA helicase activity"/>
    <property type="evidence" value="ECO:0007669"/>
    <property type="project" value="UniProtKB-EC"/>
</dbReference>
<evidence type="ECO:0000256" key="3">
    <source>
        <dbReference type="ARBA" id="ARBA00022806"/>
    </source>
</evidence>
<dbReference type="Gene3D" id="3.40.50.300">
    <property type="entry name" value="P-loop containing nucleotide triphosphate hydrolases"/>
    <property type="match status" value="2"/>
</dbReference>
<gene>
    <name evidence="12" type="primary">LOC108863625</name>
</gene>
<dbReference type="CDD" id="cd18787">
    <property type="entry name" value="SF2_C_DEAD"/>
    <property type="match status" value="1"/>
</dbReference>
<reference evidence="12" key="1">
    <citation type="submission" date="2025-08" db="UniProtKB">
        <authorList>
            <consortium name="RefSeq"/>
        </authorList>
    </citation>
    <scope>IDENTIFICATION</scope>
</reference>
<keyword evidence="2 6" id="KW-0378">Hydrolase</keyword>
<dbReference type="Pfam" id="PF00271">
    <property type="entry name" value="Helicase_C"/>
    <property type="match status" value="1"/>
</dbReference>
<dbReference type="InterPro" id="IPR027417">
    <property type="entry name" value="P-loop_NTPase"/>
</dbReference>
<evidence type="ECO:0000256" key="2">
    <source>
        <dbReference type="ARBA" id="ARBA00022801"/>
    </source>
</evidence>
<dbReference type="PROSITE" id="PS51194">
    <property type="entry name" value="HELICASE_CTER"/>
    <property type="match status" value="1"/>
</dbReference>
<dbReference type="PANTHER" id="PTHR24031">
    <property type="entry name" value="RNA HELICASE"/>
    <property type="match status" value="1"/>
</dbReference>
<feature type="compositionally biased region" description="Basic and acidic residues" evidence="8">
    <location>
        <begin position="1"/>
        <end position="21"/>
    </location>
</feature>
<dbReference type="RefSeq" id="XP_028968543.1">
    <property type="nucleotide sequence ID" value="XM_029112710.1"/>
</dbReference>
<evidence type="ECO:0000259" key="9">
    <source>
        <dbReference type="PROSITE" id="PS51192"/>
    </source>
</evidence>
<dbReference type="InterPro" id="IPR014001">
    <property type="entry name" value="Helicase_ATP-bd"/>
</dbReference>
<feature type="domain" description="Helicase C-terminal" evidence="10">
    <location>
        <begin position="423"/>
        <end position="570"/>
    </location>
</feature>
<evidence type="ECO:0000313" key="12">
    <source>
        <dbReference type="RefSeq" id="XP_028968543.1"/>
    </source>
</evidence>
<feature type="compositionally biased region" description="Acidic residues" evidence="8">
    <location>
        <begin position="22"/>
        <end position="31"/>
    </location>
</feature>
<keyword evidence="3 6" id="KW-0347">Helicase</keyword>
<dbReference type="GeneID" id="108863625"/>
<dbReference type="EC" id="3.6.4.13" evidence="7"/>
<dbReference type="InterPro" id="IPR011545">
    <property type="entry name" value="DEAD/DEAH_box_helicase_dom"/>
</dbReference>
<keyword evidence="1 6" id="KW-0547">Nucleotide-binding</keyword>
<evidence type="ECO:0000256" key="4">
    <source>
        <dbReference type="ARBA" id="ARBA00022840"/>
    </source>
</evidence>
<accession>A0AAJ7SGW5</accession>
<evidence type="ECO:0000256" key="1">
    <source>
        <dbReference type="ARBA" id="ARBA00022741"/>
    </source>
</evidence>
<comment type="catalytic activity">
    <reaction evidence="7">
        <text>ATP + H2O = ADP + phosphate + H(+)</text>
        <dbReference type="Rhea" id="RHEA:13065"/>
        <dbReference type="ChEBI" id="CHEBI:15377"/>
        <dbReference type="ChEBI" id="CHEBI:15378"/>
        <dbReference type="ChEBI" id="CHEBI:30616"/>
        <dbReference type="ChEBI" id="CHEBI:43474"/>
        <dbReference type="ChEBI" id="CHEBI:456216"/>
        <dbReference type="EC" id="3.6.4.13"/>
    </reaction>
</comment>
<dbReference type="GO" id="GO:0003723">
    <property type="term" value="F:RNA binding"/>
    <property type="evidence" value="ECO:0007669"/>
    <property type="project" value="UniProtKB-UniRule"/>
</dbReference>
<evidence type="ECO:0000259" key="10">
    <source>
        <dbReference type="PROSITE" id="PS51194"/>
    </source>
</evidence>
<evidence type="ECO:0000256" key="7">
    <source>
        <dbReference type="RuleBase" id="RU365068"/>
    </source>
</evidence>
<dbReference type="GO" id="GO:0005524">
    <property type="term" value="F:ATP binding"/>
    <property type="evidence" value="ECO:0007669"/>
    <property type="project" value="UniProtKB-UniRule"/>
</dbReference>
<dbReference type="InterPro" id="IPR001650">
    <property type="entry name" value="Helicase_C-like"/>
</dbReference>
<dbReference type="GO" id="GO:0016787">
    <property type="term" value="F:hydrolase activity"/>
    <property type="evidence" value="ECO:0007669"/>
    <property type="project" value="UniProtKB-KW"/>
</dbReference>
<evidence type="ECO:0000256" key="5">
    <source>
        <dbReference type="ARBA" id="ARBA00022884"/>
    </source>
</evidence>
<dbReference type="Proteomes" id="UP000694867">
    <property type="component" value="Unplaced"/>
</dbReference>
<evidence type="ECO:0000256" key="6">
    <source>
        <dbReference type="RuleBase" id="RU000492"/>
    </source>
</evidence>
<feature type="domain" description="Helicase ATP-binding" evidence="9">
    <location>
        <begin position="181"/>
        <end position="389"/>
    </location>
</feature>
<dbReference type="SUPFAM" id="SSF52540">
    <property type="entry name" value="P-loop containing nucleoside triphosphate hydrolases"/>
    <property type="match status" value="1"/>
</dbReference>
<dbReference type="PROSITE" id="PS00039">
    <property type="entry name" value="DEAD_ATP_HELICASE"/>
    <property type="match status" value="1"/>
</dbReference>
<dbReference type="KEGG" id="goe:108863625"/>
<sequence>MSMRKGEDEAIKAPSKENKEESSDDSTTEDEPPSKKRKLKREKTDPSAKTTEYVVQSSSQSSSEDESAARSPTKPVQEKIPHSEAEAGTEPRAEEEPDEVFFQPLGADTKVEKKAALVAGLPLWVKQAVPVSAKVEACGNLDEDVDVLGKSLIRLLRDDGITGLFPMQKQVIRELLDPRYDIMGLPPRDICVAAPTGSGKTLAYVLPLIKLLKGLFEKAIRAVILLPTSELAKQVYDVFTRYAAPFQLSAALLTGLKSHSEEVKTLLERGHPIVDVVIATPKTFLNHLRLTPGFNLRLVSHLVLDEADRMVDMVIHGLIREVENAIYVDDSARCRCSEIGNFERSRPTAISCCTMDAHSLPLRKLLYSATLMSDPEKLRHVNLFYPRVFHAKAEHANRSDKAFALPDSLEERKIFCDIDVRPLLVWWLFVHQKMGRMIVFARSREECHRLRIVIEFMGSCKVVDLSADMKKRQRQKALADFDEGLCDMIIATQVLSRGMDLKSVEHVVLYHAPTSAEDYVHMVGRTARANKQGKSLVLLSPAENAKLSKTLKAISNSKVKEFQWDPSSLREFYQNYEAALASARKAIHPKLKTKT</sequence>
<feature type="region of interest" description="Disordered" evidence="8">
    <location>
        <begin position="1"/>
        <end position="97"/>
    </location>
</feature>
<proteinExistence type="inferred from homology"/>
<keyword evidence="11" id="KW-1185">Reference proteome</keyword>
<dbReference type="PROSITE" id="PS51192">
    <property type="entry name" value="HELICASE_ATP_BIND_1"/>
    <property type="match status" value="1"/>
</dbReference>
<dbReference type="SMART" id="SM00490">
    <property type="entry name" value="HELICc"/>
    <property type="match status" value="1"/>
</dbReference>
<feature type="compositionally biased region" description="Basic and acidic residues" evidence="8">
    <location>
        <begin position="76"/>
        <end position="94"/>
    </location>
</feature>
<dbReference type="Pfam" id="PF00270">
    <property type="entry name" value="DEAD"/>
    <property type="match status" value="1"/>
</dbReference>